<reference evidence="2 3" key="1">
    <citation type="journal article" date="2019" name="Int. J. Syst. Evol. Microbiol.">
        <title>The Global Catalogue of Microorganisms (GCM) 10K type strain sequencing project: providing services to taxonomists for standard genome sequencing and annotation.</title>
        <authorList>
            <consortium name="The Broad Institute Genomics Platform"/>
            <consortium name="The Broad Institute Genome Sequencing Center for Infectious Disease"/>
            <person name="Wu L."/>
            <person name="Ma J."/>
        </authorList>
    </citation>
    <scope>NUCLEOTIDE SEQUENCE [LARGE SCALE GENOMIC DNA]</scope>
    <source>
        <strain evidence="2 3">JCM 14545</strain>
    </source>
</reference>
<dbReference type="Proteomes" id="UP001501116">
    <property type="component" value="Unassembled WGS sequence"/>
</dbReference>
<evidence type="ECO:0008006" key="4">
    <source>
        <dbReference type="Google" id="ProtNLM"/>
    </source>
</evidence>
<accession>A0ABN2R113</accession>
<feature type="region of interest" description="Disordered" evidence="1">
    <location>
        <begin position="118"/>
        <end position="153"/>
    </location>
</feature>
<comment type="caution">
    <text evidence="2">The sequence shown here is derived from an EMBL/GenBank/DDBJ whole genome shotgun (WGS) entry which is preliminary data.</text>
</comment>
<keyword evidence="3" id="KW-1185">Reference proteome</keyword>
<evidence type="ECO:0000313" key="3">
    <source>
        <dbReference type="Proteomes" id="UP001501116"/>
    </source>
</evidence>
<feature type="compositionally biased region" description="Basic residues" evidence="1">
    <location>
        <begin position="143"/>
        <end position="153"/>
    </location>
</feature>
<feature type="compositionally biased region" description="Basic and acidic residues" evidence="1">
    <location>
        <begin position="118"/>
        <end position="130"/>
    </location>
</feature>
<gene>
    <name evidence="2" type="ORF">GCM10009754_35790</name>
</gene>
<proteinExistence type="predicted"/>
<name>A0ABN2R113_9PSEU</name>
<protein>
    <recommendedName>
        <fullName evidence="4">Lsr2 protein</fullName>
    </recommendedName>
</protein>
<evidence type="ECO:0000313" key="2">
    <source>
        <dbReference type="EMBL" id="GAA1961641.1"/>
    </source>
</evidence>
<evidence type="ECO:0000256" key="1">
    <source>
        <dbReference type="SAM" id="MobiDB-lite"/>
    </source>
</evidence>
<dbReference type="EMBL" id="BAAANN010000013">
    <property type="protein sequence ID" value="GAA1961641.1"/>
    <property type="molecule type" value="Genomic_DNA"/>
</dbReference>
<organism evidence="2 3">
    <name type="scientific">Amycolatopsis minnesotensis</name>
    <dbReference type="NCBI Taxonomy" id="337894"/>
    <lineage>
        <taxon>Bacteria</taxon>
        <taxon>Bacillati</taxon>
        <taxon>Actinomycetota</taxon>
        <taxon>Actinomycetes</taxon>
        <taxon>Pseudonocardiales</taxon>
        <taxon>Pseudonocardiaceae</taxon>
        <taxon>Amycolatopsis</taxon>
    </lineage>
</organism>
<sequence>MSVNDNDEITDVDEYLRNNPKFAKCRRGNHNFPDEDEVPLLEAYNDPAATHEKLFVCPRCKAKKRSRFSIVLRRGRVVSYVELDPRGDYTEAKGYLAKGIRISRRYAREVQIREDLEGKAASVRRNERAARRGAAPVSTKAKGQGRTRKAAAA</sequence>